<dbReference type="GO" id="GO:0004077">
    <property type="term" value="F:biotin--[biotin carboxyl-carrier protein] ligase activity"/>
    <property type="evidence" value="ECO:0007669"/>
    <property type="project" value="UniProtKB-EC"/>
</dbReference>
<dbReference type="InterPro" id="IPR004408">
    <property type="entry name" value="Biotin_CoA_COase_ligase"/>
</dbReference>
<dbReference type="CDD" id="cd16442">
    <property type="entry name" value="BPL"/>
    <property type="match status" value="1"/>
</dbReference>
<evidence type="ECO:0000256" key="2">
    <source>
        <dbReference type="ARBA" id="ARBA00023267"/>
    </source>
</evidence>
<dbReference type="KEGG" id="rbd:ALSL_0813"/>
<dbReference type="EC" id="6.3.4.15" evidence="3"/>
<evidence type="ECO:0000256" key="3">
    <source>
        <dbReference type="ARBA" id="ARBA00024227"/>
    </source>
</evidence>
<dbReference type="Pfam" id="PF03099">
    <property type="entry name" value="BPL_LplA_LipB"/>
    <property type="match status" value="1"/>
</dbReference>
<dbReference type="Gene3D" id="2.30.30.100">
    <property type="match status" value="1"/>
</dbReference>
<sequence length="333" mass="34666">MSMPSFPGASASDAAARDLLAALASGHPVDTAALARRLGLGEPALLAVAESLRARGLPLARTDEGLRLPWPLEWLDAQAIRAALPPALRELAIEVHWELDSTSSELLRRVGDIADESFVLAETQSAGRGRRGRHWLSPPGLNLYLSCRKRFAREPAALTGLSLAVGVMVVQALARFGLSGLGLKWPNDVVAEDGKLAGILVELAGERGQGCAAVIGIGLNVRLTGELKAQIGQPACDLATLCGGRPPARNRVAAALIEALHEGLHTFDVQGFGAFRAAYAACDVLRGRALRLSGAVPAEEGVGAGVDARGALLLRTAHGLVPVDSGEVTVRPA</sequence>
<reference evidence="7" key="2">
    <citation type="submission" date="2018-06" db="EMBL/GenBank/DDBJ databases">
        <title>Genome sequence of Rhodanobacteraceae bacterium strain Dysh456.</title>
        <authorList>
            <person name="Fukui M."/>
        </authorList>
    </citation>
    <scope>NUCLEOTIDE SEQUENCE [LARGE SCALE GENOMIC DNA]</scope>
    <source>
        <strain evidence="7">Dysh456</strain>
    </source>
</reference>
<dbReference type="EMBL" id="AP018560">
    <property type="protein sequence ID" value="BBD79479.1"/>
    <property type="molecule type" value="Genomic_DNA"/>
</dbReference>
<evidence type="ECO:0000259" key="5">
    <source>
        <dbReference type="PROSITE" id="PS51733"/>
    </source>
</evidence>
<keyword evidence="7" id="KW-1185">Reference proteome</keyword>
<dbReference type="GO" id="GO:0005737">
    <property type="term" value="C:cytoplasm"/>
    <property type="evidence" value="ECO:0007669"/>
    <property type="project" value="TreeGrafter"/>
</dbReference>
<dbReference type="NCBIfam" id="TIGR00121">
    <property type="entry name" value="birA_ligase"/>
    <property type="match status" value="1"/>
</dbReference>
<dbReference type="Proteomes" id="UP000270530">
    <property type="component" value="Chromosome"/>
</dbReference>
<dbReference type="PANTHER" id="PTHR12835:SF5">
    <property type="entry name" value="BIOTIN--PROTEIN LIGASE"/>
    <property type="match status" value="1"/>
</dbReference>
<evidence type="ECO:0000256" key="4">
    <source>
        <dbReference type="ARBA" id="ARBA00047846"/>
    </source>
</evidence>
<dbReference type="SUPFAM" id="SSF55681">
    <property type="entry name" value="Class II aaRS and biotin synthetases"/>
    <property type="match status" value="1"/>
</dbReference>
<dbReference type="InterPro" id="IPR003142">
    <property type="entry name" value="BPL_C"/>
</dbReference>
<protein>
    <recommendedName>
        <fullName evidence="3">biotin--[biotin carboxyl-carrier protein] ligase</fullName>
        <ecNumber evidence="3">6.3.4.15</ecNumber>
    </recommendedName>
</protein>
<dbReference type="AlphaFoldDB" id="A0A2Z6E4P3"/>
<dbReference type="InterPro" id="IPR004143">
    <property type="entry name" value="BPL_LPL_catalytic"/>
</dbReference>
<dbReference type="InterPro" id="IPR045864">
    <property type="entry name" value="aa-tRNA-synth_II/BPL/LPL"/>
</dbReference>
<dbReference type="PROSITE" id="PS51733">
    <property type="entry name" value="BPL_LPL_CATALYTIC"/>
    <property type="match status" value="1"/>
</dbReference>
<proteinExistence type="predicted"/>
<keyword evidence="1 6" id="KW-0436">Ligase</keyword>
<dbReference type="RefSeq" id="WP_231700285.1">
    <property type="nucleotide sequence ID" value="NZ_AP018560.1"/>
</dbReference>
<evidence type="ECO:0000256" key="1">
    <source>
        <dbReference type="ARBA" id="ARBA00022598"/>
    </source>
</evidence>
<dbReference type="Gene3D" id="3.30.930.10">
    <property type="entry name" value="Bira Bifunctional Protein, Domain 2"/>
    <property type="match status" value="1"/>
</dbReference>
<organism evidence="6 7">
    <name type="scientific">Aerosticca soli</name>
    <dbReference type="NCBI Taxonomy" id="2010829"/>
    <lineage>
        <taxon>Bacteria</taxon>
        <taxon>Pseudomonadati</taxon>
        <taxon>Pseudomonadota</taxon>
        <taxon>Gammaproteobacteria</taxon>
        <taxon>Lysobacterales</taxon>
        <taxon>Rhodanobacteraceae</taxon>
        <taxon>Aerosticca</taxon>
    </lineage>
</organism>
<evidence type="ECO:0000313" key="6">
    <source>
        <dbReference type="EMBL" id="BBD79479.1"/>
    </source>
</evidence>
<accession>A0A2Z6E4P3</accession>
<dbReference type="PANTHER" id="PTHR12835">
    <property type="entry name" value="BIOTIN PROTEIN LIGASE"/>
    <property type="match status" value="1"/>
</dbReference>
<comment type="catalytic activity">
    <reaction evidence="4">
        <text>biotin + L-lysyl-[protein] + ATP = N(6)-biotinyl-L-lysyl-[protein] + AMP + diphosphate + H(+)</text>
        <dbReference type="Rhea" id="RHEA:11756"/>
        <dbReference type="Rhea" id="RHEA-COMP:9752"/>
        <dbReference type="Rhea" id="RHEA-COMP:10505"/>
        <dbReference type="ChEBI" id="CHEBI:15378"/>
        <dbReference type="ChEBI" id="CHEBI:29969"/>
        <dbReference type="ChEBI" id="CHEBI:30616"/>
        <dbReference type="ChEBI" id="CHEBI:33019"/>
        <dbReference type="ChEBI" id="CHEBI:57586"/>
        <dbReference type="ChEBI" id="CHEBI:83144"/>
        <dbReference type="ChEBI" id="CHEBI:456215"/>
        <dbReference type="EC" id="6.3.4.15"/>
    </reaction>
</comment>
<keyword evidence="2" id="KW-0092">Biotin</keyword>
<dbReference type="Pfam" id="PF02237">
    <property type="entry name" value="BPL_C"/>
    <property type="match status" value="1"/>
</dbReference>
<evidence type="ECO:0000313" key="7">
    <source>
        <dbReference type="Proteomes" id="UP000270530"/>
    </source>
</evidence>
<gene>
    <name evidence="6" type="ORF">ALSL_0813</name>
</gene>
<feature type="domain" description="BPL/LPL catalytic" evidence="5">
    <location>
        <begin position="86"/>
        <end position="268"/>
    </location>
</feature>
<name>A0A2Z6E4P3_9GAMM</name>
<reference evidence="7" key="1">
    <citation type="submission" date="2018-04" db="EMBL/GenBank/DDBJ databases">
        <authorList>
            <person name="Watanabe M."/>
            <person name="Kojima H."/>
        </authorList>
    </citation>
    <scope>NUCLEOTIDE SEQUENCE [LARGE SCALE GENOMIC DNA]</scope>
    <source>
        <strain evidence="7">Dysh456</strain>
    </source>
</reference>